<dbReference type="AlphaFoldDB" id="A0A0E9USW2"/>
<protein>
    <submittedName>
        <fullName evidence="1">Uncharacterized protein</fullName>
    </submittedName>
</protein>
<dbReference type="EMBL" id="GBXM01039746">
    <property type="protein sequence ID" value="JAH68831.1"/>
    <property type="molecule type" value="Transcribed_RNA"/>
</dbReference>
<evidence type="ECO:0000313" key="1">
    <source>
        <dbReference type="EMBL" id="JAH68831.1"/>
    </source>
</evidence>
<organism evidence="1">
    <name type="scientific">Anguilla anguilla</name>
    <name type="common">European freshwater eel</name>
    <name type="synonym">Muraena anguilla</name>
    <dbReference type="NCBI Taxonomy" id="7936"/>
    <lineage>
        <taxon>Eukaryota</taxon>
        <taxon>Metazoa</taxon>
        <taxon>Chordata</taxon>
        <taxon>Craniata</taxon>
        <taxon>Vertebrata</taxon>
        <taxon>Euteleostomi</taxon>
        <taxon>Actinopterygii</taxon>
        <taxon>Neopterygii</taxon>
        <taxon>Teleostei</taxon>
        <taxon>Anguilliformes</taxon>
        <taxon>Anguillidae</taxon>
        <taxon>Anguilla</taxon>
    </lineage>
</organism>
<sequence>MEAVQGLLALSPCIRVSAIITFRQGVSASVAFHFGSTRRLMRYQFCQN</sequence>
<name>A0A0E9USW2_ANGAN</name>
<proteinExistence type="predicted"/>
<reference evidence="1" key="1">
    <citation type="submission" date="2014-11" db="EMBL/GenBank/DDBJ databases">
        <authorList>
            <person name="Amaro Gonzalez C."/>
        </authorList>
    </citation>
    <scope>NUCLEOTIDE SEQUENCE</scope>
</reference>
<accession>A0A0E9USW2</accession>
<reference evidence="1" key="2">
    <citation type="journal article" date="2015" name="Fish Shellfish Immunol.">
        <title>Early steps in the European eel (Anguilla anguilla)-Vibrio vulnificus interaction in the gills: Role of the RtxA13 toxin.</title>
        <authorList>
            <person name="Callol A."/>
            <person name="Pajuelo D."/>
            <person name="Ebbesson L."/>
            <person name="Teles M."/>
            <person name="MacKenzie S."/>
            <person name="Amaro C."/>
        </authorList>
    </citation>
    <scope>NUCLEOTIDE SEQUENCE</scope>
</reference>